<organism evidence="2 3">
    <name type="scientific">Kitasatospora putterlickiae</name>
    <dbReference type="NCBI Taxonomy" id="221725"/>
    <lineage>
        <taxon>Bacteria</taxon>
        <taxon>Bacillati</taxon>
        <taxon>Actinomycetota</taxon>
        <taxon>Actinomycetes</taxon>
        <taxon>Kitasatosporales</taxon>
        <taxon>Streptomycetaceae</taxon>
        <taxon>Kitasatospora</taxon>
    </lineage>
</organism>
<dbReference type="Proteomes" id="UP001499863">
    <property type="component" value="Unassembled WGS sequence"/>
</dbReference>
<keyword evidence="3" id="KW-1185">Reference proteome</keyword>
<dbReference type="EMBL" id="BAAAKJ010000042">
    <property type="protein sequence ID" value="GAA1385997.1"/>
    <property type="molecule type" value="Genomic_DNA"/>
</dbReference>
<evidence type="ECO:0008006" key="4">
    <source>
        <dbReference type="Google" id="ProtNLM"/>
    </source>
</evidence>
<comment type="caution">
    <text evidence="2">The sequence shown here is derived from an EMBL/GenBank/DDBJ whole genome shotgun (WGS) entry which is preliminary data.</text>
</comment>
<evidence type="ECO:0000313" key="3">
    <source>
        <dbReference type="Proteomes" id="UP001499863"/>
    </source>
</evidence>
<reference evidence="2 3" key="1">
    <citation type="journal article" date="2019" name="Int. J. Syst. Evol. Microbiol.">
        <title>The Global Catalogue of Microorganisms (GCM) 10K type strain sequencing project: providing services to taxonomists for standard genome sequencing and annotation.</title>
        <authorList>
            <consortium name="The Broad Institute Genomics Platform"/>
            <consortium name="The Broad Institute Genome Sequencing Center for Infectious Disease"/>
            <person name="Wu L."/>
            <person name="Ma J."/>
        </authorList>
    </citation>
    <scope>NUCLEOTIDE SEQUENCE [LARGE SCALE GENOMIC DNA]</scope>
    <source>
        <strain evidence="2 3">JCM 12393</strain>
    </source>
</reference>
<gene>
    <name evidence="2" type="ORF">GCM10009639_09230</name>
</gene>
<accession>A0ABN1XN68</accession>
<evidence type="ECO:0000256" key="1">
    <source>
        <dbReference type="SAM" id="MobiDB-lite"/>
    </source>
</evidence>
<evidence type="ECO:0000313" key="2">
    <source>
        <dbReference type="EMBL" id="GAA1385997.1"/>
    </source>
</evidence>
<protein>
    <recommendedName>
        <fullName evidence="4">Transposase</fullName>
    </recommendedName>
</protein>
<feature type="region of interest" description="Disordered" evidence="1">
    <location>
        <begin position="27"/>
        <end position="47"/>
    </location>
</feature>
<proteinExistence type="predicted"/>
<name>A0ABN1XN68_9ACTN</name>
<sequence>MLRSRCLGCDQPAVTDQVGKVHRHSDSHAAVLSRAAQPPGGPTGHQVSRKTLFADLANLTERNTRLARHITLLER</sequence>